<dbReference type="EMBL" id="JNBU01000001">
    <property type="protein sequence ID" value="OCT43491.1"/>
    <property type="molecule type" value="Genomic_DNA"/>
</dbReference>
<dbReference type="SUPFAM" id="SSF103088">
    <property type="entry name" value="OmpA-like"/>
    <property type="match status" value="1"/>
</dbReference>
<dbReference type="PANTHER" id="PTHR30329:SF21">
    <property type="entry name" value="LIPOPROTEIN YIAD-RELATED"/>
    <property type="match status" value="1"/>
</dbReference>
<gene>
    <name evidence="6" type="ORF">L860_00315</name>
</gene>
<comment type="caution">
    <text evidence="6">The sequence shown here is derived from an EMBL/GenBank/DDBJ whole genome shotgun (WGS) entry which is preliminary data.</text>
</comment>
<dbReference type="InterPro" id="IPR050330">
    <property type="entry name" value="Bact_OuterMem_StrucFunc"/>
</dbReference>
<dbReference type="GO" id="GO:0009279">
    <property type="term" value="C:cell outer membrane"/>
    <property type="evidence" value="ECO:0007669"/>
    <property type="project" value="UniProtKB-SubCell"/>
</dbReference>
<dbReference type="AlphaFoldDB" id="A0A9X5R4F9"/>
<evidence type="ECO:0000313" key="6">
    <source>
        <dbReference type="EMBL" id="OCT43491.1"/>
    </source>
</evidence>
<evidence type="ECO:0000256" key="3">
    <source>
        <dbReference type="ARBA" id="ARBA00023237"/>
    </source>
</evidence>
<evidence type="ECO:0000256" key="1">
    <source>
        <dbReference type="ARBA" id="ARBA00004442"/>
    </source>
</evidence>
<organism evidence="6">
    <name type="scientific">Cutibacterium granulosum DSM 20700</name>
    <dbReference type="NCBI Taxonomy" id="1160719"/>
    <lineage>
        <taxon>Bacteria</taxon>
        <taxon>Bacillati</taxon>
        <taxon>Actinomycetota</taxon>
        <taxon>Actinomycetes</taxon>
        <taxon>Propionibacteriales</taxon>
        <taxon>Propionibacteriaceae</taxon>
        <taxon>Cutibacterium</taxon>
    </lineage>
</organism>
<evidence type="ECO:0000256" key="2">
    <source>
        <dbReference type="ARBA" id="ARBA00023136"/>
    </source>
</evidence>
<dbReference type="PROSITE" id="PS51123">
    <property type="entry name" value="OMPA_2"/>
    <property type="match status" value="1"/>
</dbReference>
<dbReference type="Pfam" id="PF00691">
    <property type="entry name" value="OmpA"/>
    <property type="match status" value="1"/>
</dbReference>
<feature type="domain" description="OmpA-like" evidence="5">
    <location>
        <begin position="250"/>
        <end position="368"/>
    </location>
</feature>
<dbReference type="PRINTS" id="PR01021">
    <property type="entry name" value="OMPADOMAIN"/>
</dbReference>
<accession>A0A9X5R4F9</accession>
<comment type="subcellular location">
    <subcellularLocation>
        <location evidence="1">Cell outer membrane</location>
    </subcellularLocation>
</comment>
<dbReference type="InterPro" id="IPR006665">
    <property type="entry name" value="OmpA-like"/>
</dbReference>
<dbReference type="CDD" id="cd07185">
    <property type="entry name" value="OmpA_C-like"/>
    <property type="match status" value="1"/>
</dbReference>
<evidence type="ECO:0000256" key="4">
    <source>
        <dbReference type="PROSITE-ProRule" id="PRU00473"/>
    </source>
</evidence>
<dbReference type="Gene3D" id="3.30.1330.60">
    <property type="entry name" value="OmpA-like domain"/>
    <property type="match status" value="1"/>
</dbReference>
<keyword evidence="2 4" id="KW-0472">Membrane</keyword>
<dbReference type="PANTHER" id="PTHR30329">
    <property type="entry name" value="STATOR ELEMENT OF FLAGELLAR MOTOR COMPLEX"/>
    <property type="match status" value="1"/>
</dbReference>
<dbReference type="InterPro" id="IPR006664">
    <property type="entry name" value="OMP_bac"/>
</dbReference>
<dbReference type="InterPro" id="IPR036737">
    <property type="entry name" value="OmpA-like_sf"/>
</dbReference>
<reference evidence="6" key="1">
    <citation type="submission" date="2014-05" db="EMBL/GenBank/DDBJ databases">
        <authorList>
            <person name="Jahns A.C."/>
            <person name="Eilers H."/>
            <person name="Alexeyev O.A."/>
        </authorList>
    </citation>
    <scope>NUCLEOTIDE SEQUENCE [LARGE SCALE GENOMIC DNA]</scope>
    <source>
        <strain evidence="6">DSM 20700</strain>
    </source>
</reference>
<sequence length="368" mass="38762">MCSFVVGLGSVVTPAWAGEDSPVPVPIVDAVALSPHDRSKRRGVEPGSVVLALHAVRRLPQASVVYYSLTVDGSAHGLEEKGIGDDPFIFLVDYLVGAGAGQAHYSGQLQGDGAIVDVRHHKVYLEIADAIRCQMCANGWFNGAPEQTPVGHSRLGWFSTAPVPSDVSRVDVALGNRIFHDVPVGDGPLTPTVDRQTAVQRWSSDGMPLGVGWPLLDPADLSGVDVGKFVKPLVSTTGEVSDARRERVSGGETKIDLSANVLFDKDSDVIKPAGGKVIDRAARELVEHKVSGTVSVIGYTDNLGSASHGLDLSRRRAGAVAKVLGPQLPKGVRLVTDGKGEADPVASNDTEAGRRLNRRVTLTVKGVS</sequence>
<protein>
    <submittedName>
        <fullName evidence="6">Membrane protein</fullName>
    </submittedName>
</protein>
<name>A0A9X5R4F9_9ACTN</name>
<proteinExistence type="predicted"/>
<keyword evidence="3" id="KW-0998">Cell outer membrane</keyword>
<evidence type="ECO:0000259" key="5">
    <source>
        <dbReference type="PROSITE" id="PS51123"/>
    </source>
</evidence>